<feature type="transmembrane region" description="Helical" evidence="2">
    <location>
        <begin position="563"/>
        <end position="583"/>
    </location>
</feature>
<dbReference type="eggNOG" id="ENOG502TFUW">
    <property type="taxonomic scope" value="Eukaryota"/>
</dbReference>
<evidence type="ECO:0000313" key="3">
    <source>
        <dbReference type="EMBL" id="CAP30119.2"/>
    </source>
</evidence>
<reference evidence="3 4" key="1">
    <citation type="journal article" date="2003" name="PLoS Biol.">
        <title>The genome sequence of Caenorhabditis briggsae: a platform for comparative genomics.</title>
        <authorList>
            <person name="Stein L.D."/>
            <person name="Bao Z."/>
            <person name="Blasiar D."/>
            <person name="Blumenthal T."/>
            <person name="Brent M.R."/>
            <person name="Chen N."/>
            <person name="Chinwalla A."/>
            <person name="Clarke L."/>
            <person name="Clee C."/>
            <person name="Coghlan A."/>
            <person name="Coulson A."/>
            <person name="D'Eustachio P."/>
            <person name="Fitch D.H."/>
            <person name="Fulton L.A."/>
            <person name="Fulton R.E."/>
            <person name="Griffiths-Jones S."/>
            <person name="Harris T.W."/>
            <person name="Hillier L.W."/>
            <person name="Kamath R."/>
            <person name="Kuwabara P.E."/>
            <person name="Mardis E.R."/>
            <person name="Marra M.A."/>
            <person name="Miner T.L."/>
            <person name="Minx P."/>
            <person name="Mullikin J.C."/>
            <person name="Plumb R.W."/>
            <person name="Rogers J."/>
            <person name="Schein J.E."/>
            <person name="Sohrmann M."/>
            <person name="Spieth J."/>
            <person name="Stajich J.E."/>
            <person name="Wei C."/>
            <person name="Willey D."/>
            <person name="Wilson R.K."/>
            <person name="Durbin R."/>
            <person name="Waterston R.H."/>
        </authorList>
    </citation>
    <scope>NUCLEOTIDE SEQUENCE [LARGE SCALE GENOMIC DNA]</scope>
    <source>
        <strain evidence="3 4">AF16</strain>
    </source>
</reference>
<dbReference type="WormBase" id="CBG10816">
    <property type="protein sequence ID" value="CBP38704"/>
    <property type="gene ID" value="WBGene00032087"/>
</dbReference>
<organism evidence="3 4">
    <name type="scientific">Caenorhabditis briggsae</name>
    <dbReference type="NCBI Taxonomy" id="6238"/>
    <lineage>
        <taxon>Eukaryota</taxon>
        <taxon>Metazoa</taxon>
        <taxon>Ecdysozoa</taxon>
        <taxon>Nematoda</taxon>
        <taxon>Chromadorea</taxon>
        <taxon>Rhabditida</taxon>
        <taxon>Rhabditina</taxon>
        <taxon>Rhabditomorpha</taxon>
        <taxon>Rhabditoidea</taxon>
        <taxon>Rhabditidae</taxon>
        <taxon>Peloderinae</taxon>
        <taxon>Caenorhabditis</taxon>
    </lineage>
</organism>
<dbReference type="CTD" id="8581982"/>
<dbReference type="RefSeq" id="XP_045094366.1">
    <property type="nucleotide sequence ID" value="XM_045236496.1"/>
</dbReference>
<name>A8XBV3_CAEBR</name>
<evidence type="ECO:0000313" key="5">
    <source>
        <dbReference type="WormBase" id="CBG10816"/>
    </source>
</evidence>
<dbReference type="InterPro" id="IPR011042">
    <property type="entry name" value="6-blade_b-propeller_TolB-like"/>
</dbReference>
<dbReference type="HOGENOM" id="CLU_030909_0_0_1"/>
<proteinExistence type="predicted"/>
<dbReference type="CDD" id="cd22265">
    <property type="entry name" value="UDM1_RNF168"/>
    <property type="match status" value="1"/>
</dbReference>
<dbReference type="PANTHER" id="PTHR40326:SF1">
    <property type="entry name" value="RING-TYPE DOMAIN-CONTAINING PROTEIN-RELATED"/>
    <property type="match status" value="1"/>
</dbReference>
<dbReference type="EMBL" id="HE600915">
    <property type="protein sequence ID" value="CAP30119.2"/>
    <property type="molecule type" value="Genomic_DNA"/>
</dbReference>
<evidence type="ECO:0000256" key="1">
    <source>
        <dbReference type="SAM" id="MobiDB-lite"/>
    </source>
</evidence>
<keyword evidence="2" id="KW-0812">Transmembrane</keyword>
<keyword evidence="2" id="KW-1133">Transmembrane helix</keyword>
<evidence type="ECO:0000256" key="2">
    <source>
        <dbReference type="SAM" id="Phobius"/>
    </source>
</evidence>
<feature type="transmembrane region" description="Helical" evidence="2">
    <location>
        <begin position="532"/>
        <end position="557"/>
    </location>
</feature>
<sequence>MKEEYSHLDINDQIKSLRELLNKEAEEVLLTDSQLEEVSRFKKAEEVRRAREEQTEREKQLAKVAERAEAERKREAEKERRAEEEKARVAEESYQDIEEERFLLDSRVSPSSVSAEIPLIIDSLQNGSTEDPTAIEMEKLNIANNEQLDLSQNESLPVVSNETSVDFVSFIQENGAYLMLQKQKWPQRLHHDLKNEGVRYPLGVAYDEKAKRWLICDRNTEKILLIDVKMESMNVCDDISCPTAIIVYEEGKSAAVLCAVGKSHTIYIYHHSEPNPFIQAFARHDEPMYDMRHQLRGLAKSVGGNILSLEKHNQNRMRVFNKGMGGKGFSMAGTNTPCFIASFRSTVAVSDLGVNKVFICNLDDRDWESISFQMLRVIETTVVLPPDQLANQSGFQFVAGMQFDCNGFLLIGDAKGHSIKLYDTDYNFLHRVSSDFVLPYVSSFHVNKDGDCILLDVKQRDAIQWVKMSSVPNVRHWLGSLVVFILTSSVGSQFPPTYAVLLTSIFTIIGAAVFVICDAFNFNKTEPDEWIFWESVFTSSFSFLFTVNTMTMLYSSIRWNNTAWWLATVVCSMVTMSFFLSLIHVMRKQTKGHIALTQEENIVRFNTRMNRRV</sequence>
<keyword evidence="2" id="KW-0472">Membrane</keyword>
<dbReference type="STRING" id="6238.A8XBV3"/>
<gene>
    <name evidence="3 5" type="ORF">CBG10816</name>
    <name evidence="3" type="ORF">CBG_10816</name>
</gene>
<dbReference type="Gene3D" id="2.120.10.30">
    <property type="entry name" value="TolB, C-terminal domain"/>
    <property type="match status" value="1"/>
</dbReference>
<dbReference type="Proteomes" id="UP000008549">
    <property type="component" value="Unassembled WGS sequence"/>
</dbReference>
<dbReference type="KEGG" id="cbr:CBG_10816"/>
<evidence type="ECO:0000313" key="4">
    <source>
        <dbReference type="Proteomes" id="UP000008549"/>
    </source>
</evidence>
<dbReference type="FunCoup" id="A8XBV3">
    <property type="interactions" value="1295"/>
</dbReference>
<dbReference type="GeneID" id="8581982"/>
<protein>
    <submittedName>
        <fullName evidence="3">Protein CBG10816</fullName>
    </submittedName>
</protein>
<reference evidence="3 4" key="2">
    <citation type="journal article" date="2011" name="PLoS Genet.">
        <title>Caenorhabditis briggsae recombinant inbred line genotypes reveal inter-strain incompatibility and the evolution of recombination.</title>
        <authorList>
            <person name="Ross J.A."/>
            <person name="Koboldt D.C."/>
            <person name="Staisch J.E."/>
            <person name="Chamberlin H.M."/>
            <person name="Gupta B.P."/>
            <person name="Miller R.D."/>
            <person name="Baird S.E."/>
            <person name="Haag E.S."/>
        </authorList>
    </citation>
    <scope>NUCLEOTIDE SEQUENCE [LARGE SCALE GENOMIC DNA]</scope>
    <source>
        <strain evidence="3 4">AF16</strain>
    </source>
</reference>
<dbReference type="OMA" id="IDERCEC"/>
<dbReference type="SUPFAM" id="SSF101898">
    <property type="entry name" value="NHL repeat"/>
    <property type="match status" value="1"/>
</dbReference>
<accession>A8XBV3</accession>
<dbReference type="AlphaFoldDB" id="A8XBV3"/>
<dbReference type="InParanoid" id="A8XBV3"/>
<keyword evidence="4" id="KW-1185">Reference proteome</keyword>
<feature type="region of interest" description="Disordered" evidence="1">
    <location>
        <begin position="41"/>
        <end position="87"/>
    </location>
</feature>
<feature type="transmembrane region" description="Helical" evidence="2">
    <location>
        <begin position="500"/>
        <end position="520"/>
    </location>
</feature>
<dbReference type="PANTHER" id="PTHR40326">
    <property type="entry name" value="PROTEIN CBG10816"/>
    <property type="match status" value="1"/>
</dbReference>